<feature type="region of interest" description="Disordered" evidence="1">
    <location>
        <begin position="775"/>
        <end position="805"/>
    </location>
</feature>
<accession>A0A9W7G2P8</accession>
<proteinExistence type="predicted"/>
<dbReference type="GO" id="GO:0051879">
    <property type="term" value="F:Hsp90 protein binding"/>
    <property type="evidence" value="ECO:0007669"/>
    <property type="project" value="TreeGrafter"/>
</dbReference>
<feature type="compositionally biased region" description="Basic residues" evidence="1">
    <location>
        <begin position="782"/>
        <end position="797"/>
    </location>
</feature>
<gene>
    <name evidence="2" type="ORF">TrCOL_g8771</name>
</gene>
<feature type="compositionally biased region" description="Acidic residues" evidence="1">
    <location>
        <begin position="695"/>
        <end position="709"/>
    </location>
</feature>
<keyword evidence="3" id="KW-1185">Reference proteome</keyword>
<dbReference type="GO" id="GO:0005634">
    <property type="term" value="C:nucleus"/>
    <property type="evidence" value="ECO:0007669"/>
    <property type="project" value="TreeGrafter"/>
</dbReference>
<feature type="region of interest" description="Disordered" evidence="1">
    <location>
        <begin position="645"/>
        <end position="748"/>
    </location>
</feature>
<evidence type="ECO:0000313" key="3">
    <source>
        <dbReference type="Proteomes" id="UP001165065"/>
    </source>
</evidence>
<dbReference type="OrthoDB" id="199930at2759"/>
<evidence type="ECO:0000256" key="1">
    <source>
        <dbReference type="SAM" id="MobiDB-lite"/>
    </source>
</evidence>
<feature type="region of interest" description="Disordered" evidence="1">
    <location>
        <begin position="300"/>
        <end position="334"/>
    </location>
</feature>
<dbReference type="GO" id="GO:0006457">
    <property type="term" value="P:protein folding"/>
    <property type="evidence" value="ECO:0007669"/>
    <property type="project" value="TreeGrafter"/>
</dbReference>
<dbReference type="SUPFAM" id="SSF48452">
    <property type="entry name" value="TPR-like"/>
    <property type="match status" value="1"/>
</dbReference>
<evidence type="ECO:0000313" key="2">
    <source>
        <dbReference type="EMBL" id="GMI29663.1"/>
    </source>
</evidence>
<dbReference type="Proteomes" id="UP001165065">
    <property type="component" value="Unassembled WGS sequence"/>
</dbReference>
<feature type="compositionally biased region" description="Acidic residues" evidence="1">
    <location>
        <begin position="725"/>
        <end position="736"/>
    </location>
</feature>
<dbReference type="AlphaFoldDB" id="A0A9W7G2P8"/>
<sequence length="819" mass="91119">MERSHVQEKLESLRSKLPDEAQRHAFTPVINKLLEEFDNPREFEFSAGPLDEEGYKRVLFDPTPEDAGVYVDVLETSGEGEIGNALVPFMVMLYLQHTYSDGSFNFSKSFILKGGLLSLTKLSAHPNLHLRGQAVDTILQMTSHEDFDWFKQIPQDDEEERKSCIELHRKLLELAKPSSGFVKALMLNSPTGETFPGGSHLSLQILAFWLSWVRALHTRGNALYLHPNLSECLKAWGESEVFDFKNAGAGEEPKKGSVMKEEKALAKKVYEDFKRFDGLHEFKEGDEGLIFGQNDTVDDDFKGALPEKGSEADPAEFADVPRRRDDQPEFIPSKTFQGKKEGYVFGKGGEGGEDIGYSWDIGKERDVERRRRAAKNSKTSIPLPPPAPEKIFMKPPEPPKPLTDRERGNACFVKGEYEEALKFYGLALVSGEMIDLDDIDGGDEGATSTNDNATPYSSNVTISEVVEKDAKAILHCNRAACYLKLAQGLWGLKQGELSWEDVEEDIRKDESVKKEGMAYFALAESEGRAAISFDGEYVKGYFRTGQALALQGKLKHALKVAKEGIKVANDGDRSIDALDEFCGAVLSKIHEIKKMERKEAEERQQAEATQANIEEDDLDKEAKIMAKILGRRDWGQKLKVEQKKLFTDQNENGDGAVEEKKDGGGEDGGEDGGEGQSTALVVSTKKKRRSKKYEDDSDSDQDQEAEEPFDVYGNRNPPKTKKDFEELDGPDSDDDDAVPKVKRGREKKVKALPASEEVTFISNKSKEAMEAVLSMGKESKGAIKKAKDGKKTKKKKSKGDDGLGDIMKLGAVKINSDFM</sequence>
<dbReference type="Gene3D" id="1.25.40.10">
    <property type="entry name" value="Tetratricopeptide repeat domain"/>
    <property type="match status" value="1"/>
</dbReference>
<dbReference type="EMBL" id="BRYA01000686">
    <property type="protein sequence ID" value="GMI29663.1"/>
    <property type="molecule type" value="Genomic_DNA"/>
</dbReference>
<dbReference type="GO" id="GO:0005829">
    <property type="term" value="C:cytosol"/>
    <property type="evidence" value="ECO:0007669"/>
    <property type="project" value="TreeGrafter"/>
</dbReference>
<dbReference type="InterPro" id="IPR011990">
    <property type="entry name" value="TPR-like_helical_dom_sf"/>
</dbReference>
<name>A0A9W7G2P8_9STRA</name>
<dbReference type="PANTHER" id="PTHR46035">
    <property type="entry name" value="TETRATRICOPEPTIDE REPEAT PROTEIN 4"/>
    <property type="match status" value="1"/>
</dbReference>
<reference evidence="3" key="1">
    <citation type="journal article" date="2023" name="Commun. Biol.">
        <title>Genome analysis of Parmales, the sister group of diatoms, reveals the evolutionary specialization of diatoms from phago-mixotrophs to photoautotrophs.</title>
        <authorList>
            <person name="Ban H."/>
            <person name="Sato S."/>
            <person name="Yoshikawa S."/>
            <person name="Yamada K."/>
            <person name="Nakamura Y."/>
            <person name="Ichinomiya M."/>
            <person name="Sato N."/>
            <person name="Blanc-Mathieu R."/>
            <person name="Endo H."/>
            <person name="Kuwata A."/>
            <person name="Ogata H."/>
        </authorList>
    </citation>
    <scope>NUCLEOTIDE SEQUENCE [LARGE SCALE GENOMIC DNA]</scope>
</reference>
<dbReference type="GO" id="GO:0030544">
    <property type="term" value="F:Hsp70 protein binding"/>
    <property type="evidence" value="ECO:0007669"/>
    <property type="project" value="TreeGrafter"/>
</dbReference>
<organism evidence="2 3">
    <name type="scientific">Triparma columacea</name>
    <dbReference type="NCBI Taxonomy" id="722753"/>
    <lineage>
        <taxon>Eukaryota</taxon>
        <taxon>Sar</taxon>
        <taxon>Stramenopiles</taxon>
        <taxon>Ochrophyta</taxon>
        <taxon>Bolidophyceae</taxon>
        <taxon>Parmales</taxon>
        <taxon>Triparmaceae</taxon>
        <taxon>Triparma</taxon>
    </lineage>
</organism>
<protein>
    <submittedName>
        <fullName evidence="2">Uncharacterized protein</fullName>
    </submittedName>
</protein>
<dbReference type="PANTHER" id="PTHR46035:SF3">
    <property type="entry name" value="TRANSLOCATION PROTEIN SEC72"/>
    <property type="match status" value="1"/>
</dbReference>
<comment type="caution">
    <text evidence="2">The sequence shown here is derived from an EMBL/GenBank/DDBJ whole genome shotgun (WGS) entry which is preliminary data.</text>
</comment>
<feature type="region of interest" description="Disordered" evidence="1">
    <location>
        <begin position="368"/>
        <end position="405"/>
    </location>
</feature>